<sequence>MGIIKRRGSSTNAILVLESPWGLDEKDNNRSSVVPFMQGIAKYTGDTEVFHANFYDKKSFDYALDCITREGFKNTIIYIAAHGYEDKIGNVKVDHILGEVSYISKQQNITGLLFGSCFIGKKTLEMEVYIQESGLRWCMGYASSCNWLEGTMIDAAIIGAMISLENGDFESRDIINSAFANAIAPFADNFIIGDDYSGEAVSIRDSLKFVCQPEGKGHRAKDVTHDVFEMASTLRFD</sequence>
<gene>
    <name evidence="1" type="ORF">LCGC14_0562070</name>
</gene>
<protein>
    <recommendedName>
        <fullName evidence="2">Gingipain domain-containing protein</fullName>
    </recommendedName>
</protein>
<dbReference type="EMBL" id="LAZR01000802">
    <property type="protein sequence ID" value="KKN57444.1"/>
    <property type="molecule type" value="Genomic_DNA"/>
</dbReference>
<accession>A0A0F9RRX8</accession>
<organism evidence="1">
    <name type="scientific">marine sediment metagenome</name>
    <dbReference type="NCBI Taxonomy" id="412755"/>
    <lineage>
        <taxon>unclassified sequences</taxon>
        <taxon>metagenomes</taxon>
        <taxon>ecological metagenomes</taxon>
    </lineage>
</organism>
<dbReference type="AlphaFoldDB" id="A0A0F9RRX8"/>
<reference evidence="1" key="1">
    <citation type="journal article" date="2015" name="Nature">
        <title>Complex archaea that bridge the gap between prokaryotes and eukaryotes.</title>
        <authorList>
            <person name="Spang A."/>
            <person name="Saw J.H."/>
            <person name="Jorgensen S.L."/>
            <person name="Zaremba-Niedzwiedzka K."/>
            <person name="Martijn J."/>
            <person name="Lind A.E."/>
            <person name="van Eijk R."/>
            <person name="Schleper C."/>
            <person name="Guy L."/>
            <person name="Ettema T.J."/>
        </authorList>
    </citation>
    <scope>NUCLEOTIDE SEQUENCE</scope>
</reference>
<evidence type="ECO:0008006" key="2">
    <source>
        <dbReference type="Google" id="ProtNLM"/>
    </source>
</evidence>
<name>A0A0F9RRX8_9ZZZZ</name>
<proteinExistence type="predicted"/>
<comment type="caution">
    <text evidence="1">The sequence shown here is derived from an EMBL/GenBank/DDBJ whole genome shotgun (WGS) entry which is preliminary data.</text>
</comment>
<evidence type="ECO:0000313" key="1">
    <source>
        <dbReference type="EMBL" id="KKN57444.1"/>
    </source>
</evidence>